<sequence>MNNKISIIQHGVDGFGHQLHGLFSVLILHNVRDYYFDSHAYCNKSFEFQHITTEESNIMKKYLIESIQQFKKCYNQIPFRYKCTVHAHELHNIPDTCCPDTLYSIDNAYYFDQLDLSYKEQQLHKKNIEHYKHFFSNKYLINRLNQNNIVIHVRLGDAMETERKDSIHSYNSKLKILMEKITTKFPDHTIYVHSDGNPDFLNDYNYVFFGKNTPLINVLSDLVYSKILICGNSSLSLVAAFLGNHEVVIVNDDNTNSMPSNTKKISEYIGELSQANYKHMKIALAFWGISRSLKYTIGSIQDKIINVLKSNQITYHVFMHTYKINKHKDNILSEEINIEYDNNDYKLLNPHFIEIEDEDEVKEKLRFDEYKHMYDAWNSNYRNVDNFIWALHSKRKVCQLVINSEIDYDYIMILRPDMKYITEFDLAWLSKISNDVICVPDFHVFWNINDRFFLMNSSNLSLFGNLFYALLNYSKTNPAHSESFYYHHLVNLCNLKIDYIPFHFNRVRVNGIESNDLESYQKQTF</sequence>
<name>A0A6C0E2P7_9ZZZZ</name>
<reference evidence="1" key="1">
    <citation type="journal article" date="2020" name="Nature">
        <title>Giant virus diversity and host interactions through global metagenomics.</title>
        <authorList>
            <person name="Schulz F."/>
            <person name="Roux S."/>
            <person name="Paez-Espino D."/>
            <person name="Jungbluth S."/>
            <person name="Walsh D.A."/>
            <person name="Denef V.J."/>
            <person name="McMahon K.D."/>
            <person name="Konstantinidis K.T."/>
            <person name="Eloe-Fadrosh E.A."/>
            <person name="Kyrpides N.C."/>
            <person name="Woyke T."/>
        </authorList>
    </citation>
    <scope>NUCLEOTIDE SEQUENCE</scope>
    <source>
        <strain evidence="1">GVMAG-M-3300023179-114</strain>
    </source>
</reference>
<dbReference type="EMBL" id="MN739720">
    <property type="protein sequence ID" value="QHT22793.1"/>
    <property type="molecule type" value="Genomic_DNA"/>
</dbReference>
<organism evidence="1">
    <name type="scientific">viral metagenome</name>
    <dbReference type="NCBI Taxonomy" id="1070528"/>
    <lineage>
        <taxon>unclassified sequences</taxon>
        <taxon>metagenomes</taxon>
        <taxon>organismal metagenomes</taxon>
    </lineage>
</organism>
<dbReference type="AlphaFoldDB" id="A0A6C0E2P7"/>
<protein>
    <submittedName>
        <fullName evidence="1">Uncharacterized protein</fullName>
    </submittedName>
</protein>
<evidence type="ECO:0000313" key="1">
    <source>
        <dbReference type="EMBL" id="QHT22793.1"/>
    </source>
</evidence>
<proteinExistence type="predicted"/>
<accession>A0A6C0E2P7</accession>